<keyword evidence="2" id="KW-1185">Reference proteome</keyword>
<gene>
    <name evidence="1" type="ORF">CEXT_697461</name>
</gene>
<dbReference type="Proteomes" id="UP001054945">
    <property type="component" value="Unassembled WGS sequence"/>
</dbReference>
<dbReference type="AlphaFoldDB" id="A0AAV4Y2B4"/>
<comment type="caution">
    <text evidence="1">The sequence shown here is derived from an EMBL/GenBank/DDBJ whole genome shotgun (WGS) entry which is preliminary data.</text>
</comment>
<protein>
    <submittedName>
        <fullName evidence="1">Uncharacterized protein</fullName>
    </submittedName>
</protein>
<name>A0AAV4Y2B4_CAEEX</name>
<proteinExistence type="predicted"/>
<sequence>MIPLCTSKLDTCKSLIRRLTSREDHAAAIPLGTIGTPSCFRDCPGNADRRSAAWPVVNHAFKLLCPDARD</sequence>
<organism evidence="1 2">
    <name type="scientific">Caerostris extrusa</name>
    <name type="common">Bark spider</name>
    <name type="synonym">Caerostris bankana</name>
    <dbReference type="NCBI Taxonomy" id="172846"/>
    <lineage>
        <taxon>Eukaryota</taxon>
        <taxon>Metazoa</taxon>
        <taxon>Ecdysozoa</taxon>
        <taxon>Arthropoda</taxon>
        <taxon>Chelicerata</taxon>
        <taxon>Arachnida</taxon>
        <taxon>Araneae</taxon>
        <taxon>Araneomorphae</taxon>
        <taxon>Entelegynae</taxon>
        <taxon>Araneoidea</taxon>
        <taxon>Araneidae</taxon>
        <taxon>Caerostris</taxon>
    </lineage>
</organism>
<dbReference type="EMBL" id="BPLR01001264">
    <property type="protein sequence ID" value="GIZ01193.1"/>
    <property type="molecule type" value="Genomic_DNA"/>
</dbReference>
<evidence type="ECO:0000313" key="2">
    <source>
        <dbReference type="Proteomes" id="UP001054945"/>
    </source>
</evidence>
<evidence type="ECO:0000313" key="1">
    <source>
        <dbReference type="EMBL" id="GIZ01193.1"/>
    </source>
</evidence>
<accession>A0AAV4Y2B4</accession>
<reference evidence="1 2" key="1">
    <citation type="submission" date="2021-06" db="EMBL/GenBank/DDBJ databases">
        <title>Caerostris extrusa draft genome.</title>
        <authorList>
            <person name="Kono N."/>
            <person name="Arakawa K."/>
        </authorList>
    </citation>
    <scope>NUCLEOTIDE SEQUENCE [LARGE SCALE GENOMIC DNA]</scope>
</reference>